<sequence>MFVDDSHRPGEEMIEGPSSPVVRRELFDGTGFEIIKVPYAPEKLVRLGWTFRVEPTAGQFHWGAGSPADGPG</sequence>
<organism evidence="1 2">
    <name type="scientific">Pseudonocardia saturnea</name>
    <dbReference type="NCBI Taxonomy" id="33909"/>
    <lineage>
        <taxon>Bacteria</taxon>
        <taxon>Bacillati</taxon>
        <taxon>Actinomycetota</taxon>
        <taxon>Actinomycetes</taxon>
        <taxon>Pseudonocardiales</taxon>
        <taxon>Pseudonocardiaceae</taxon>
        <taxon>Pseudonocardia</taxon>
    </lineage>
</organism>
<evidence type="ECO:0000313" key="1">
    <source>
        <dbReference type="EMBL" id="GEC27629.1"/>
    </source>
</evidence>
<reference evidence="1 2" key="1">
    <citation type="submission" date="2019-06" db="EMBL/GenBank/DDBJ databases">
        <title>Whole genome shotgun sequence of Pseudonocardia saturnea NBRC 14499.</title>
        <authorList>
            <person name="Hosoyama A."/>
            <person name="Uohara A."/>
            <person name="Ohji S."/>
            <person name="Ichikawa N."/>
        </authorList>
    </citation>
    <scope>NUCLEOTIDE SEQUENCE [LARGE SCALE GENOMIC DNA]</scope>
    <source>
        <strain evidence="1 2">NBRC 14499</strain>
    </source>
</reference>
<proteinExistence type="predicted"/>
<protein>
    <submittedName>
        <fullName evidence="1">Uncharacterized protein</fullName>
    </submittedName>
</protein>
<comment type="caution">
    <text evidence="1">The sequence shown here is derived from an EMBL/GenBank/DDBJ whole genome shotgun (WGS) entry which is preliminary data.</text>
</comment>
<gene>
    <name evidence="1" type="ORF">PSA01_46580</name>
</gene>
<dbReference type="Proteomes" id="UP000320693">
    <property type="component" value="Unassembled WGS sequence"/>
</dbReference>
<keyword evidence="2" id="KW-1185">Reference proteome</keyword>
<accession>A0ABQ0S3Y1</accession>
<name>A0ABQ0S3Y1_9PSEU</name>
<evidence type="ECO:0000313" key="2">
    <source>
        <dbReference type="Proteomes" id="UP000320693"/>
    </source>
</evidence>
<dbReference type="EMBL" id="BJNH01000059">
    <property type="protein sequence ID" value="GEC27629.1"/>
    <property type="molecule type" value="Genomic_DNA"/>
</dbReference>